<accession>A0AAW1L6S9</accession>
<protein>
    <submittedName>
        <fullName evidence="1">Uncharacterized protein</fullName>
    </submittedName>
</protein>
<proteinExistence type="predicted"/>
<name>A0AAW1L6S9_POPJA</name>
<dbReference type="Proteomes" id="UP001458880">
    <property type="component" value="Unassembled WGS sequence"/>
</dbReference>
<organism evidence="1 2">
    <name type="scientific">Popillia japonica</name>
    <name type="common">Japanese beetle</name>
    <dbReference type="NCBI Taxonomy" id="7064"/>
    <lineage>
        <taxon>Eukaryota</taxon>
        <taxon>Metazoa</taxon>
        <taxon>Ecdysozoa</taxon>
        <taxon>Arthropoda</taxon>
        <taxon>Hexapoda</taxon>
        <taxon>Insecta</taxon>
        <taxon>Pterygota</taxon>
        <taxon>Neoptera</taxon>
        <taxon>Endopterygota</taxon>
        <taxon>Coleoptera</taxon>
        <taxon>Polyphaga</taxon>
        <taxon>Scarabaeiformia</taxon>
        <taxon>Scarabaeidae</taxon>
        <taxon>Rutelinae</taxon>
        <taxon>Popillia</taxon>
    </lineage>
</organism>
<dbReference type="EMBL" id="JASPKY010000166">
    <property type="protein sequence ID" value="KAK9728873.1"/>
    <property type="molecule type" value="Genomic_DNA"/>
</dbReference>
<evidence type="ECO:0000313" key="2">
    <source>
        <dbReference type="Proteomes" id="UP001458880"/>
    </source>
</evidence>
<sequence length="93" mass="10614">MIDRDNDESVGNRRPPISVVVLTQRPGFGFFTLHRCVRFILLQALDSRIKNRLPLLLYRKIVSQLQSFSNKSPRLLECGGGLEHKTQYDGESA</sequence>
<reference evidence="1 2" key="1">
    <citation type="journal article" date="2024" name="BMC Genomics">
        <title>De novo assembly and annotation of Popillia japonica's genome with initial clues to its potential as an invasive pest.</title>
        <authorList>
            <person name="Cucini C."/>
            <person name="Boschi S."/>
            <person name="Funari R."/>
            <person name="Cardaioli E."/>
            <person name="Iannotti N."/>
            <person name="Marturano G."/>
            <person name="Paoli F."/>
            <person name="Bruttini M."/>
            <person name="Carapelli A."/>
            <person name="Frati F."/>
            <person name="Nardi F."/>
        </authorList>
    </citation>
    <scope>NUCLEOTIDE SEQUENCE [LARGE SCALE GENOMIC DNA]</scope>
    <source>
        <strain evidence="1">DMR45628</strain>
    </source>
</reference>
<keyword evidence="2" id="KW-1185">Reference proteome</keyword>
<gene>
    <name evidence="1" type="ORF">QE152_g17018</name>
</gene>
<evidence type="ECO:0000313" key="1">
    <source>
        <dbReference type="EMBL" id="KAK9728873.1"/>
    </source>
</evidence>
<dbReference type="AlphaFoldDB" id="A0AAW1L6S9"/>
<comment type="caution">
    <text evidence="1">The sequence shown here is derived from an EMBL/GenBank/DDBJ whole genome shotgun (WGS) entry which is preliminary data.</text>
</comment>